<dbReference type="GO" id="GO:0045881">
    <property type="term" value="P:positive regulation of sporulation resulting in formation of a cellular spore"/>
    <property type="evidence" value="ECO:0007669"/>
    <property type="project" value="TreeGrafter"/>
</dbReference>
<dbReference type="PANTHER" id="PTHR33375">
    <property type="entry name" value="CHROMOSOME-PARTITIONING PROTEIN PARB-RELATED"/>
    <property type="match status" value="1"/>
</dbReference>
<name>A0A1K1LPY7_9PSEU</name>
<dbReference type="EMBL" id="FPJG01000002">
    <property type="protein sequence ID" value="SFW12953.1"/>
    <property type="molecule type" value="Genomic_DNA"/>
</dbReference>
<dbReference type="Gene3D" id="3.90.1530.30">
    <property type="match status" value="1"/>
</dbReference>
<dbReference type="InterPro" id="IPR036086">
    <property type="entry name" value="ParB/Sulfiredoxin_sf"/>
</dbReference>
<dbReference type="Proteomes" id="UP000182740">
    <property type="component" value="Unassembled WGS sequence"/>
</dbReference>
<feature type="compositionally biased region" description="Low complexity" evidence="1">
    <location>
        <begin position="332"/>
        <end position="352"/>
    </location>
</feature>
<proteinExistence type="predicted"/>
<dbReference type="Gene3D" id="1.10.10.2830">
    <property type="match status" value="1"/>
</dbReference>
<dbReference type="SUPFAM" id="SSF110849">
    <property type="entry name" value="ParB/Sulfiredoxin"/>
    <property type="match status" value="1"/>
</dbReference>
<sequence length="401" mass="43023">MPKNFAAMDVHAKEADPLKAFHRRYDESRTSLFEVSLNEAFPNPINPRYANDPEVVETAGSLREVGQLQPIVVVTRDAFVEAYPELDGGEGGVPVEIRPELNDGKVGRPVKIKYVIVIGNRRHAGAALNKWQTLEAVLAPSVATAAEIEDRILHENIHRQGLPPLLEAAMLQNKMKREGLSLRDVAKKIHKTHAYVDSRIDLLKLIPEFQGVLQREFPLPASERTLKLKLARAIAKLPRNRQKEIWDAGVPYQVDPVIPDYTSAPSPAAAGPAAPAPAVSPDRQSPAAAVAHPDSSEEAAAVIPDYSSAAATTSDADSGGEAPAVSRDYSRGAEQASGSASAPPARSSVPEPDGTSTAASPSQPWPLVVEAEDVSSLAVLLVDRLSPDERVELAHLLQPSS</sequence>
<evidence type="ECO:0000313" key="3">
    <source>
        <dbReference type="Proteomes" id="UP000182740"/>
    </source>
</evidence>
<protein>
    <submittedName>
        <fullName evidence="2">ParB/RepB/Spo0J family partition protein</fullName>
    </submittedName>
</protein>
<dbReference type="GO" id="GO:0005694">
    <property type="term" value="C:chromosome"/>
    <property type="evidence" value="ECO:0007669"/>
    <property type="project" value="TreeGrafter"/>
</dbReference>
<feature type="region of interest" description="Disordered" evidence="1">
    <location>
        <begin position="263"/>
        <end position="365"/>
    </location>
</feature>
<keyword evidence="3" id="KW-1185">Reference proteome</keyword>
<dbReference type="RefSeq" id="WP_143168426.1">
    <property type="nucleotide sequence ID" value="NZ_FPJG01000002.1"/>
</dbReference>
<feature type="compositionally biased region" description="Low complexity" evidence="1">
    <location>
        <begin position="263"/>
        <end position="281"/>
    </location>
</feature>
<dbReference type="STRING" id="546364.SAMN04489730_0125"/>
<accession>A0A1K1LPY7</accession>
<dbReference type="SUPFAM" id="SSF109709">
    <property type="entry name" value="KorB DNA-binding domain-like"/>
    <property type="match status" value="1"/>
</dbReference>
<organism evidence="2 3">
    <name type="scientific">Amycolatopsis australiensis</name>
    <dbReference type="NCBI Taxonomy" id="546364"/>
    <lineage>
        <taxon>Bacteria</taxon>
        <taxon>Bacillati</taxon>
        <taxon>Actinomycetota</taxon>
        <taxon>Actinomycetes</taxon>
        <taxon>Pseudonocardiales</taxon>
        <taxon>Pseudonocardiaceae</taxon>
        <taxon>Amycolatopsis</taxon>
    </lineage>
</organism>
<evidence type="ECO:0000256" key="1">
    <source>
        <dbReference type="SAM" id="MobiDB-lite"/>
    </source>
</evidence>
<dbReference type="AlphaFoldDB" id="A0A1K1LPY7"/>
<gene>
    <name evidence="2" type="ORF">SAMN04489730_0125</name>
</gene>
<evidence type="ECO:0000313" key="2">
    <source>
        <dbReference type="EMBL" id="SFW12953.1"/>
    </source>
</evidence>
<feature type="compositionally biased region" description="Low complexity" evidence="1">
    <location>
        <begin position="307"/>
        <end position="317"/>
    </location>
</feature>
<reference evidence="3" key="1">
    <citation type="submission" date="2016-11" db="EMBL/GenBank/DDBJ databases">
        <authorList>
            <person name="Varghese N."/>
            <person name="Submissions S."/>
        </authorList>
    </citation>
    <scope>NUCLEOTIDE SEQUENCE [LARGE SCALE GENOMIC DNA]</scope>
    <source>
        <strain evidence="3">DSM 44671</strain>
    </source>
</reference>
<dbReference type="GO" id="GO:0007059">
    <property type="term" value="P:chromosome segregation"/>
    <property type="evidence" value="ECO:0007669"/>
    <property type="project" value="TreeGrafter"/>
</dbReference>
<dbReference type="PANTHER" id="PTHR33375:SF1">
    <property type="entry name" value="CHROMOSOME-PARTITIONING PROTEIN PARB-RELATED"/>
    <property type="match status" value="1"/>
</dbReference>
<dbReference type="OrthoDB" id="70307at2"/>
<dbReference type="InterPro" id="IPR050336">
    <property type="entry name" value="Chromosome_partition/occlusion"/>
</dbReference>